<dbReference type="Proteomes" id="UP000828251">
    <property type="component" value="Unassembled WGS sequence"/>
</dbReference>
<sequence length="162" mass="18249">MLWWKDGDWRHSHSILPIVSVQLHSRTLVCNLVYQSMGESRYGASGKCHCSATCERLQRKVSNKFRCSQIEMGWLEDNFKTIEALASDIQKEKSTRAFILSPEGLKTLNPRFALGLIILPMNSFLLDEVLLLKGLKLVNPLVQLFCPGFQGLVFGLPAGDKL</sequence>
<evidence type="ECO:0000313" key="1">
    <source>
        <dbReference type="EMBL" id="KAH1082749.1"/>
    </source>
</evidence>
<reference evidence="1 2" key="1">
    <citation type="journal article" date="2021" name="Plant Biotechnol. J.">
        <title>Multi-omics assisted identification of the key and species-specific regulatory components of drought-tolerant mechanisms in Gossypium stocksii.</title>
        <authorList>
            <person name="Yu D."/>
            <person name="Ke L."/>
            <person name="Zhang D."/>
            <person name="Wu Y."/>
            <person name="Sun Y."/>
            <person name="Mei J."/>
            <person name="Sun J."/>
            <person name="Sun Y."/>
        </authorList>
    </citation>
    <scope>NUCLEOTIDE SEQUENCE [LARGE SCALE GENOMIC DNA]</scope>
    <source>
        <strain evidence="2">cv. E1</strain>
        <tissue evidence="1">Leaf</tissue>
    </source>
</reference>
<organism evidence="1 2">
    <name type="scientific">Gossypium stocksii</name>
    <dbReference type="NCBI Taxonomy" id="47602"/>
    <lineage>
        <taxon>Eukaryota</taxon>
        <taxon>Viridiplantae</taxon>
        <taxon>Streptophyta</taxon>
        <taxon>Embryophyta</taxon>
        <taxon>Tracheophyta</taxon>
        <taxon>Spermatophyta</taxon>
        <taxon>Magnoliopsida</taxon>
        <taxon>eudicotyledons</taxon>
        <taxon>Gunneridae</taxon>
        <taxon>Pentapetalae</taxon>
        <taxon>rosids</taxon>
        <taxon>malvids</taxon>
        <taxon>Malvales</taxon>
        <taxon>Malvaceae</taxon>
        <taxon>Malvoideae</taxon>
        <taxon>Gossypium</taxon>
    </lineage>
</organism>
<dbReference type="AlphaFoldDB" id="A0A9D4A3J0"/>
<dbReference type="EMBL" id="JAIQCV010000007">
    <property type="protein sequence ID" value="KAH1082749.1"/>
    <property type="molecule type" value="Genomic_DNA"/>
</dbReference>
<proteinExistence type="predicted"/>
<keyword evidence="2" id="KW-1185">Reference proteome</keyword>
<protein>
    <submittedName>
        <fullName evidence="1">Uncharacterized protein</fullName>
    </submittedName>
</protein>
<comment type="caution">
    <text evidence="1">The sequence shown here is derived from an EMBL/GenBank/DDBJ whole genome shotgun (WGS) entry which is preliminary data.</text>
</comment>
<evidence type="ECO:0000313" key="2">
    <source>
        <dbReference type="Proteomes" id="UP000828251"/>
    </source>
</evidence>
<name>A0A9D4A3J0_9ROSI</name>
<gene>
    <name evidence="1" type="ORF">J1N35_022510</name>
</gene>
<accession>A0A9D4A3J0</accession>